<keyword evidence="5 8" id="KW-1133">Transmembrane helix</keyword>
<evidence type="ECO:0000256" key="7">
    <source>
        <dbReference type="SAM" id="MobiDB-lite"/>
    </source>
</evidence>
<evidence type="ECO:0000256" key="6">
    <source>
        <dbReference type="ARBA" id="ARBA00023136"/>
    </source>
</evidence>
<feature type="transmembrane region" description="Helical" evidence="8">
    <location>
        <begin position="823"/>
        <end position="842"/>
    </location>
</feature>
<sequence>MSLSSDGAGRGDLPLQETVQPDVSTDDTSTDGCHQTTKCGGDKLAAKDKKRSFTALKRSMTKTLSDFFLGDINQDPLEDQSRSELARDKWRCRSLLLHNNRLIGGKVKPEVVSMDMADSVFESASQSGSVRGAGGQRIVDPLHRPPGASRQDSRTSRSSHLPPARQWSTVSSGRRSLRHTARRLQRKESVVKMAYDGCKDWMIGSKKSKKHPVMRSRSFAPASVSEGGMDDYYDTIKSPAVDSVFVAEDANIDDVFFDTPTPTSAMLTSPFAQMRLGVPGTTPPMATIMERSSDGSETTRTSQLEPTYDTIDSADKTKLSSDNSSLSPKVVSTSLPSDEKEITVPIDVEHQEITEPSLPIKSGWRIGVHKPLALPRQKVSGPDTPDFFEEDMPDGPFQGMSRIGRAVLDSALDFDNSDRREIGRGFIGQLFDLRYRQDRMNSEIEAQIEAIDEHRPYFTYWVTFVQVVIYIISVSVYGIAPIGFEDTFIYGEILTSNLAIQKESYIEKDNLWIGPRQADLIHLGAKYSPCMRKDKNIEDAIAWDQAQEDLTACCIRNDGSGCVQTPEKECSDTLSKWYSWKRFPDLAYNKTAGLVCGTDPRKCKEPLSQGAYQWPSSITEWPVCKSAVNVSENDANYPHMTCSVAGRPCCIGIQGECIITTREYCEFRKGFFHDQQFLCSQVSCMNEICGMIEFLDPKVPDQFYRLWTSLFLHAGLLQLLVSVGLQIFIMRDMEKLAGWLRLAIIYIGSGIAGSLASAIFLPYHVEAGPAGSQFGVLAMLFVEVIQNFYIIKHPWRTLAKQFAILLFLFILGLLPYIDNYAHLIGFLIGFMLSFALLPYITFNKLDRRGKIAGIVVCLIIASGLFAVLIILFYVSPVYNCPYCHYFNCIPFTPKFCDSMRVEIRRANQ</sequence>
<dbReference type="PANTHER" id="PTHR45965:SF3">
    <property type="entry name" value="INACTIVE RHOMBOID PROTEIN 1"/>
    <property type="match status" value="1"/>
</dbReference>
<evidence type="ECO:0000256" key="5">
    <source>
        <dbReference type="ARBA" id="ARBA00022989"/>
    </source>
</evidence>
<dbReference type="PANTHER" id="PTHR45965">
    <property type="entry name" value="INACTIVE RHOMBOID PROTEIN"/>
    <property type="match status" value="1"/>
</dbReference>
<feature type="transmembrane region" description="Helical" evidence="8">
    <location>
        <begin position="742"/>
        <end position="765"/>
    </location>
</feature>
<evidence type="ECO:0000256" key="4">
    <source>
        <dbReference type="ARBA" id="ARBA00022824"/>
    </source>
</evidence>
<dbReference type="InterPro" id="IPR051512">
    <property type="entry name" value="Inactive_Rhomboid"/>
</dbReference>
<feature type="region of interest" description="Disordered" evidence="7">
    <location>
        <begin position="287"/>
        <end position="334"/>
    </location>
</feature>
<evidence type="ECO:0000256" key="2">
    <source>
        <dbReference type="ARBA" id="ARBA00009045"/>
    </source>
</evidence>
<comment type="subcellular location">
    <subcellularLocation>
        <location evidence="1">Endoplasmic reticulum membrane</location>
        <topology evidence="1">Multi-pass membrane protein</topology>
    </subcellularLocation>
</comment>
<feature type="transmembrane region" description="Helical" evidence="8">
    <location>
        <begin position="771"/>
        <end position="791"/>
    </location>
</feature>
<dbReference type="Gene3D" id="1.20.1540.10">
    <property type="entry name" value="Rhomboid-like"/>
    <property type="match status" value="1"/>
</dbReference>
<feature type="region of interest" description="Disordered" evidence="7">
    <location>
        <begin position="1"/>
        <end position="42"/>
    </location>
</feature>
<dbReference type="GO" id="GO:0050708">
    <property type="term" value="P:regulation of protein secretion"/>
    <property type="evidence" value="ECO:0007669"/>
    <property type="project" value="TreeGrafter"/>
</dbReference>
<dbReference type="SUPFAM" id="SSF144091">
    <property type="entry name" value="Rhomboid-like"/>
    <property type="match status" value="1"/>
</dbReference>
<feature type="compositionally biased region" description="Polar residues" evidence="7">
    <location>
        <begin position="295"/>
        <end position="305"/>
    </location>
</feature>
<feature type="transmembrane region" description="Helical" evidence="8">
    <location>
        <begin position="798"/>
        <end position="817"/>
    </location>
</feature>
<evidence type="ECO:0000313" key="11">
    <source>
        <dbReference type="Proteomes" id="UP001208570"/>
    </source>
</evidence>
<keyword evidence="6 8" id="KW-0472">Membrane</keyword>
<feature type="compositionally biased region" description="Polar residues" evidence="7">
    <location>
        <begin position="320"/>
        <end position="334"/>
    </location>
</feature>
<dbReference type="GO" id="GO:0004252">
    <property type="term" value="F:serine-type endopeptidase activity"/>
    <property type="evidence" value="ECO:0007669"/>
    <property type="project" value="InterPro"/>
</dbReference>
<feature type="transmembrane region" description="Helical" evidence="8">
    <location>
        <begin position="706"/>
        <end position="730"/>
    </location>
</feature>
<proteinExistence type="inferred from homology"/>
<dbReference type="InterPro" id="IPR022764">
    <property type="entry name" value="Peptidase_S54_rhomboid_dom"/>
</dbReference>
<dbReference type="FunFam" id="1.20.1540.10:FF:000025">
    <property type="entry name" value="Putative rhomboid family"/>
    <property type="match status" value="1"/>
</dbReference>
<feature type="transmembrane region" description="Helical" evidence="8">
    <location>
        <begin position="854"/>
        <end position="874"/>
    </location>
</feature>
<keyword evidence="11" id="KW-1185">Reference proteome</keyword>
<dbReference type="EMBL" id="JAODUP010000120">
    <property type="protein sequence ID" value="KAK2161150.1"/>
    <property type="molecule type" value="Genomic_DNA"/>
</dbReference>
<dbReference type="AlphaFoldDB" id="A0AAD9JYQ2"/>
<dbReference type="Pfam" id="PF01694">
    <property type="entry name" value="Rhomboid"/>
    <property type="match status" value="1"/>
</dbReference>
<protein>
    <recommendedName>
        <fullName evidence="9">Peptidase S54 rhomboid domain-containing protein</fullName>
    </recommendedName>
</protein>
<evidence type="ECO:0000256" key="8">
    <source>
        <dbReference type="SAM" id="Phobius"/>
    </source>
</evidence>
<name>A0AAD9JYQ2_9ANNE</name>
<dbReference type="GO" id="GO:0005789">
    <property type="term" value="C:endoplasmic reticulum membrane"/>
    <property type="evidence" value="ECO:0007669"/>
    <property type="project" value="UniProtKB-SubCell"/>
</dbReference>
<comment type="similarity">
    <text evidence="2">Belongs to the peptidase S54 family.</text>
</comment>
<evidence type="ECO:0000313" key="10">
    <source>
        <dbReference type="EMBL" id="KAK2161150.1"/>
    </source>
</evidence>
<dbReference type="Proteomes" id="UP001208570">
    <property type="component" value="Unassembled WGS sequence"/>
</dbReference>
<accession>A0AAD9JYQ2</accession>
<evidence type="ECO:0000256" key="3">
    <source>
        <dbReference type="ARBA" id="ARBA00022692"/>
    </source>
</evidence>
<organism evidence="10 11">
    <name type="scientific">Paralvinella palmiformis</name>
    <dbReference type="NCBI Taxonomy" id="53620"/>
    <lineage>
        <taxon>Eukaryota</taxon>
        <taxon>Metazoa</taxon>
        <taxon>Spiralia</taxon>
        <taxon>Lophotrochozoa</taxon>
        <taxon>Annelida</taxon>
        <taxon>Polychaeta</taxon>
        <taxon>Sedentaria</taxon>
        <taxon>Canalipalpata</taxon>
        <taxon>Terebellida</taxon>
        <taxon>Terebelliformia</taxon>
        <taxon>Alvinellidae</taxon>
        <taxon>Paralvinella</taxon>
    </lineage>
</organism>
<comment type="caution">
    <text evidence="10">The sequence shown here is derived from an EMBL/GenBank/DDBJ whole genome shotgun (WGS) entry which is preliminary data.</text>
</comment>
<evidence type="ECO:0000259" key="9">
    <source>
        <dbReference type="Pfam" id="PF01694"/>
    </source>
</evidence>
<feature type="domain" description="Peptidase S54 rhomboid" evidence="9">
    <location>
        <begin position="701"/>
        <end position="838"/>
    </location>
</feature>
<reference evidence="10" key="1">
    <citation type="journal article" date="2023" name="Mol. Biol. Evol.">
        <title>Third-Generation Sequencing Reveals the Adaptive Role of the Epigenome in Three Deep-Sea Polychaetes.</title>
        <authorList>
            <person name="Perez M."/>
            <person name="Aroh O."/>
            <person name="Sun Y."/>
            <person name="Lan Y."/>
            <person name="Juniper S.K."/>
            <person name="Young C.R."/>
            <person name="Angers B."/>
            <person name="Qian P.Y."/>
        </authorList>
    </citation>
    <scope>NUCLEOTIDE SEQUENCE</scope>
    <source>
        <strain evidence="10">P08H-3</strain>
    </source>
</reference>
<feature type="region of interest" description="Disordered" evidence="7">
    <location>
        <begin position="123"/>
        <end position="183"/>
    </location>
</feature>
<keyword evidence="3 8" id="KW-0812">Transmembrane</keyword>
<dbReference type="InterPro" id="IPR035952">
    <property type="entry name" value="Rhomboid-like_sf"/>
</dbReference>
<dbReference type="GO" id="GO:0042058">
    <property type="term" value="P:regulation of epidermal growth factor receptor signaling pathway"/>
    <property type="evidence" value="ECO:0007669"/>
    <property type="project" value="TreeGrafter"/>
</dbReference>
<keyword evidence="4" id="KW-0256">Endoplasmic reticulum</keyword>
<gene>
    <name evidence="10" type="ORF">LSH36_120g00026</name>
</gene>
<evidence type="ECO:0000256" key="1">
    <source>
        <dbReference type="ARBA" id="ARBA00004477"/>
    </source>
</evidence>